<keyword evidence="4" id="KW-0949">S-adenosyl-L-methionine</keyword>
<dbReference type="GO" id="GO:0009007">
    <property type="term" value="F:site-specific DNA-methyltransferase (adenine-specific) activity"/>
    <property type="evidence" value="ECO:0007669"/>
    <property type="project" value="UniProtKB-EC"/>
</dbReference>
<accession>A0A543G4V7</accession>
<dbReference type="Pfam" id="PF07669">
    <property type="entry name" value="Eco57I"/>
    <property type="match status" value="1"/>
</dbReference>
<comment type="catalytic activity">
    <reaction evidence="5">
        <text>a 2'-deoxyadenosine in DNA + S-adenosyl-L-methionine = an N(6)-methyl-2'-deoxyadenosine in DNA + S-adenosyl-L-homocysteine + H(+)</text>
        <dbReference type="Rhea" id="RHEA:15197"/>
        <dbReference type="Rhea" id="RHEA-COMP:12418"/>
        <dbReference type="Rhea" id="RHEA-COMP:12419"/>
        <dbReference type="ChEBI" id="CHEBI:15378"/>
        <dbReference type="ChEBI" id="CHEBI:57856"/>
        <dbReference type="ChEBI" id="CHEBI:59789"/>
        <dbReference type="ChEBI" id="CHEBI:90615"/>
        <dbReference type="ChEBI" id="CHEBI:90616"/>
        <dbReference type="EC" id="2.1.1.72"/>
    </reaction>
</comment>
<keyword evidence="2 7" id="KW-0489">Methyltransferase</keyword>
<evidence type="ECO:0000313" key="8">
    <source>
        <dbReference type="Proteomes" id="UP000320773"/>
    </source>
</evidence>
<evidence type="ECO:0000256" key="5">
    <source>
        <dbReference type="ARBA" id="ARBA00047942"/>
    </source>
</evidence>
<dbReference type="InterPro" id="IPR011639">
    <property type="entry name" value="MethylTrfase_TaqI-like_dom"/>
</dbReference>
<protein>
    <recommendedName>
        <fullName evidence="1">site-specific DNA-methyltransferase (adenine-specific)</fullName>
        <ecNumber evidence="1">2.1.1.72</ecNumber>
    </recommendedName>
</protein>
<dbReference type="CDD" id="cd02440">
    <property type="entry name" value="AdoMet_MTases"/>
    <property type="match status" value="1"/>
</dbReference>
<reference evidence="7 8" key="1">
    <citation type="submission" date="2019-06" db="EMBL/GenBank/DDBJ databases">
        <title>Genomic Encyclopedia of Archaeal and Bacterial Type Strains, Phase II (KMG-II): from individual species to whole genera.</title>
        <authorList>
            <person name="Goeker M."/>
        </authorList>
    </citation>
    <scope>NUCLEOTIDE SEQUENCE [LARGE SCALE GENOMIC DNA]</scope>
    <source>
        <strain evidence="7 8">DSM 24789</strain>
    </source>
</reference>
<dbReference type="SUPFAM" id="SSF53335">
    <property type="entry name" value="S-adenosyl-L-methionine-dependent methyltransferases"/>
    <property type="match status" value="1"/>
</dbReference>
<gene>
    <name evidence="7" type="ORF">BC670_1996</name>
</gene>
<evidence type="ECO:0000256" key="4">
    <source>
        <dbReference type="ARBA" id="ARBA00022691"/>
    </source>
</evidence>
<feature type="domain" description="Type II methyltransferase M.TaqI-like" evidence="6">
    <location>
        <begin position="79"/>
        <end position="187"/>
    </location>
</feature>
<dbReference type="PRINTS" id="PR00507">
    <property type="entry name" value="N12N6MTFRASE"/>
</dbReference>
<evidence type="ECO:0000256" key="2">
    <source>
        <dbReference type="ARBA" id="ARBA00022603"/>
    </source>
</evidence>
<dbReference type="GO" id="GO:0032259">
    <property type="term" value="P:methylation"/>
    <property type="evidence" value="ECO:0007669"/>
    <property type="project" value="UniProtKB-KW"/>
</dbReference>
<dbReference type="AlphaFoldDB" id="A0A543G4V7"/>
<dbReference type="PANTHER" id="PTHR33841:SF1">
    <property type="entry name" value="DNA METHYLTRANSFERASE A"/>
    <property type="match status" value="1"/>
</dbReference>
<name>A0A543G4V7_9FLAO</name>
<proteinExistence type="predicted"/>
<organism evidence="7 8">
    <name type="scientific">Flavobacterium branchiophilum</name>
    <dbReference type="NCBI Taxonomy" id="55197"/>
    <lineage>
        <taxon>Bacteria</taxon>
        <taxon>Pseudomonadati</taxon>
        <taxon>Bacteroidota</taxon>
        <taxon>Flavobacteriia</taxon>
        <taxon>Flavobacteriales</taxon>
        <taxon>Flavobacteriaceae</taxon>
        <taxon>Flavobacterium</taxon>
    </lineage>
</organism>
<dbReference type="Proteomes" id="UP000320773">
    <property type="component" value="Unassembled WGS sequence"/>
</dbReference>
<dbReference type="InterPro" id="IPR002052">
    <property type="entry name" value="DNA_methylase_N6_adenine_CS"/>
</dbReference>
<comment type="caution">
    <text evidence="7">The sequence shown here is derived from an EMBL/GenBank/DDBJ whole genome shotgun (WGS) entry which is preliminary data.</text>
</comment>
<sequence length="502" mass="57368">MINEARKYQAFYTKSTPIVDYMVHKLSLNPTDKIFEPCGGDGVFIEAILDENEFANIDICELNPASIAVLQEKFSTFQNVSIRECDTLLDNDLSFNSNFGGYYDKIIANPPYGAWQDMEKRVILKKMYSELYAKESYTLFLFRCIELLKEDGILSFIIPDTFLNLHMHKAIRKHILSKTKIVELALFPSSFFPGVNFGYANLSIITLQKNSNQKECLANTFKVLTNFSTVEQLAKINENELKVYSFSQQVIFSNPDYAFLISDNLSISNAINKAEIKIGDIANCVTGFYSGDDKTFLQVNSPDLKNGKNYNLVDPNKINREYKNVINILDGFESDKHFLPIVKGGNTKFLKPEGWFMNWSKEAVLHYKKDKKARFQNPQYYFKFGIGVPMISSSSITASLIENKLFDQSIVGIFPKEESLTYYLLAFFNSTTCNKLIRTINPSANNPANYIKKIPFIQPKKSDREIIENLVQNILTSIATVGQYDIGIEQKINEKFEEIYGF</sequence>
<evidence type="ECO:0000256" key="1">
    <source>
        <dbReference type="ARBA" id="ARBA00011900"/>
    </source>
</evidence>
<dbReference type="RefSeq" id="WP_089080902.1">
    <property type="nucleotide sequence ID" value="NZ_VFPJ01000001.1"/>
</dbReference>
<dbReference type="Gene3D" id="3.40.50.150">
    <property type="entry name" value="Vaccinia Virus protein VP39"/>
    <property type="match status" value="1"/>
</dbReference>
<dbReference type="PROSITE" id="PS00092">
    <property type="entry name" value="N6_MTASE"/>
    <property type="match status" value="1"/>
</dbReference>
<dbReference type="GO" id="GO:0003676">
    <property type="term" value="F:nucleic acid binding"/>
    <property type="evidence" value="ECO:0007669"/>
    <property type="project" value="InterPro"/>
</dbReference>
<evidence type="ECO:0000256" key="3">
    <source>
        <dbReference type="ARBA" id="ARBA00022679"/>
    </source>
</evidence>
<dbReference type="InterPro" id="IPR029063">
    <property type="entry name" value="SAM-dependent_MTases_sf"/>
</dbReference>
<dbReference type="EMBL" id="VFPJ01000001">
    <property type="protein sequence ID" value="TQM41064.1"/>
    <property type="molecule type" value="Genomic_DNA"/>
</dbReference>
<evidence type="ECO:0000313" key="7">
    <source>
        <dbReference type="EMBL" id="TQM41064.1"/>
    </source>
</evidence>
<dbReference type="GO" id="GO:0006304">
    <property type="term" value="P:DNA modification"/>
    <property type="evidence" value="ECO:0007669"/>
    <property type="project" value="InterPro"/>
</dbReference>
<dbReference type="EC" id="2.1.1.72" evidence="1"/>
<dbReference type="InterPro" id="IPR050953">
    <property type="entry name" value="N4_N6_ade-DNA_methylase"/>
</dbReference>
<dbReference type="PANTHER" id="PTHR33841">
    <property type="entry name" value="DNA METHYLTRANSFERASE YEEA-RELATED"/>
    <property type="match status" value="1"/>
</dbReference>
<evidence type="ECO:0000259" key="6">
    <source>
        <dbReference type="Pfam" id="PF07669"/>
    </source>
</evidence>
<keyword evidence="3" id="KW-0808">Transferase</keyword>